<comment type="caution">
    <text evidence="1">The sequence shown here is derived from an EMBL/GenBank/DDBJ whole genome shotgun (WGS) entry which is preliminary data.</text>
</comment>
<dbReference type="EMBL" id="DWXG01000049">
    <property type="protein sequence ID" value="HJB98203.1"/>
    <property type="molecule type" value="Genomic_DNA"/>
</dbReference>
<name>A0A9D2MWR1_9FIRM</name>
<reference evidence="1" key="1">
    <citation type="journal article" date="2021" name="PeerJ">
        <title>Extensive microbial diversity within the chicken gut microbiome revealed by metagenomics and culture.</title>
        <authorList>
            <person name="Gilroy R."/>
            <person name="Ravi A."/>
            <person name="Getino M."/>
            <person name="Pursley I."/>
            <person name="Horton D.L."/>
            <person name="Alikhan N.F."/>
            <person name="Baker D."/>
            <person name="Gharbi K."/>
            <person name="Hall N."/>
            <person name="Watson M."/>
            <person name="Adriaenssens E.M."/>
            <person name="Foster-Nyarko E."/>
            <person name="Jarju S."/>
            <person name="Secka A."/>
            <person name="Antonio M."/>
            <person name="Oren A."/>
            <person name="Chaudhuri R.R."/>
            <person name="La Ragione R."/>
            <person name="Hildebrand F."/>
            <person name="Pallen M.J."/>
        </authorList>
    </citation>
    <scope>NUCLEOTIDE SEQUENCE</scope>
    <source>
        <strain evidence="1">CHK185-1770</strain>
    </source>
</reference>
<dbReference type="Proteomes" id="UP000826793">
    <property type="component" value="Unassembled WGS sequence"/>
</dbReference>
<proteinExistence type="predicted"/>
<evidence type="ECO:0000313" key="1">
    <source>
        <dbReference type="EMBL" id="HJB98203.1"/>
    </source>
</evidence>
<organism evidence="1 2">
    <name type="scientific">Candidatus Acutalibacter pullicola</name>
    <dbReference type="NCBI Taxonomy" id="2838417"/>
    <lineage>
        <taxon>Bacteria</taxon>
        <taxon>Bacillati</taxon>
        <taxon>Bacillota</taxon>
        <taxon>Clostridia</taxon>
        <taxon>Eubacteriales</taxon>
        <taxon>Acutalibacteraceae</taxon>
        <taxon>Acutalibacter</taxon>
    </lineage>
</organism>
<gene>
    <name evidence="1" type="ORF">H9710_06450</name>
</gene>
<evidence type="ECO:0000313" key="2">
    <source>
        <dbReference type="Proteomes" id="UP000826793"/>
    </source>
</evidence>
<sequence length="122" mass="13852">MENREEENRLLAEADAAEESRVLLMEDRGEKVGYVVVRLEGSTLHLHKLQAFGYDGSERPQGETLFILDTLMRSAASYGENNGADWIITDFPDFYDFFRARGFTIEDGFASTPMSTIVRYEG</sequence>
<reference evidence="1" key="2">
    <citation type="submission" date="2021-04" db="EMBL/GenBank/DDBJ databases">
        <authorList>
            <person name="Gilroy R."/>
        </authorList>
    </citation>
    <scope>NUCLEOTIDE SEQUENCE</scope>
    <source>
        <strain evidence="1">CHK185-1770</strain>
    </source>
</reference>
<accession>A0A9D2MWR1</accession>
<protein>
    <submittedName>
        <fullName evidence="1">Uncharacterized protein</fullName>
    </submittedName>
</protein>
<dbReference type="AlphaFoldDB" id="A0A9D2MWR1"/>